<sequence>MELIQKTAAQLHRLLRDREITAAEITDAVFAQIAACEPQVQSYLALTEESARKTAALVDKKLAAGEELPPLAGIPIAIKDNLCTEGVTTTCASKMLYNFVPPYSATVVKKVEENLLPITGKVNLDEFAMGSSCENSHFQKTHNPHDLSRVPGGSSGGSAASVAAGEAVLALGSDTGGSIRQPASFCGIVGLKPTYGAVSRYGLVAFASSLDQVGPMARSCEDTAMLFSAISGADEMDATSCDRGHRADYRDYLARDVKGMTIGIPKEYFGEGIDEEVSAAVMQAAEVFRSLGAQVKEVSLPSSPHALSAYYIISSAEASSNLARFDGVKYGYRSEHYQNLQEMYVNTRTEGFGAEVKRRIMLGTYVLSSGYFDAYYKKGKAFQSALCAEFDACFADCDFLLTPTVPQTAFKLGENVDDPVKMYKSDICTVPVNIAGLPALAMPCGRDSQGLPIGMQLIGPHFGEDVLLSAGHRYEQATGHQFTVPAIASK</sequence>
<reference evidence="10 13" key="3">
    <citation type="journal article" date="2019" name="Nat. Med.">
        <title>A library of human gut bacterial isolates paired with longitudinal multiomics data enables mechanistic microbiome research.</title>
        <authorList>
            <person name="Poyet M."/>
            <person name="Groussin M."/>
            <person name="Gibbons S.M."/>
            <person name="Avila-Pacheco J."/>
            <person name="Jiang X."/>
            <person name="Kearney S.M."/>
            <person name="Perrotta A.R."/>
            <person name="Berdy B."/>
            <person name="Zhao S."/>
            <person name="Lieberman T.D."/>
            <person name="Swanson P.K."/>
            <person name="Smith M."/>
            <person name="Roesemann S."/>
            <person name="Alexander J.E."/>
            <person name="Rich S.A."/>
            <person name="Livny J."/>
            <person name="Vlamakis H."/>
            <person name="Clish C."/>
            <person name="Bullock K."/>
            <person name="Deik A."/>
            <person name="Scott J."/>
            <person name="Pierce K.A."/>
            <person name="Xavier R.J."/>
            <person name="Alm E.J."/>
        </authorList>
    </citation>
    <scope>NUCLEOTIDE SEQUENCE [LARGE SCALE GENOMIC DNA]</scope>
    <source>
        <strain evidence="10 13">BIOML-A2</strain>
    </source>
</reference>
<dbReference type="Pfam" id="PF01425">
    <property type="entry name" value="Amidase"/>
    <property type="match status" value="1"/>
</dbReference>
<dbReference type="NCBIfam" id="TIGR00132">
    <property type="entry name" value="gatA"/>
    <property type="match status" value="1"/>
</dbReference>
<feature type="active site" description="Acyl-ester intermediate" evidence="8">
    <location>
        <position position="178"/>
    </location>
</feature>
<evidence type="ECO:0000256" key="6">
    <source>
        <dbReference type="ARBA" id="ARBA00025295"/>
    </source>
</evidence>
<dbReference type="InterPro" id="IPR036928">
    <property type="entry name" value="AS_sf"/>
</dbReference>
<dbReference type="GO" id="GO:0005524">
    <property type="term" value="F:ATP binding"/>
    <property type="evidence" value="ECO:0007669"/>
    <property type="project" value="UniProtKB-KW"/>
</dbReference>
<keyword evidence="13" id="KW-1185">Reference proteome</keyword>
<dbReference type="InterPro" id="IPR020556">
    <property type="entry name" value="Amidase_CS"/>
</dbReference>
<gene>
    <name evidence="8 10" type="primary">gatA</name>
    <name evidence="10" type="ORF">GT747_07065</name>
    <name evidence="11" type="ORF">SAMN05444424_0617</name>
</gene>
<proteinExistence type="inferred from homology"/>
<comment type="catalytic activity">
    <reaction evidence="7 8">
        <text>L-glutamyl-tRNA(Gln) + L-glutamine + ATP + H2O = L-glutaminyl-tRNA(Gln) + L-glutamate + ADP + phosphate + H(+)</text>
        <dbReference type="Rhea" id="RHEA:17521"/>
        <dbReference type="Rhea" id="RHEA-COMP:9681"/>
        <dbReference type="Rhea" id="RHEA-COMP:9684"/>
        <dbReference type="ChEBI" id="CHEBI:15377"/>
        <dbReference type="ChEBI" id="CHEBI:15378"/>
        <dbReference type="ChEBI" id="CHEBI:29985"/>
        <dbReference type="ChEBI" id="CHEBI:30616"/>
        <dbReference type="ChEBI" id="CHEBI:43474"/>
        <dbReference type="ChEBI" id="CHEBI:58359"/>
        <dbReference type="ChEBI" id="CHEBI:78520"/>
        <dbReference type="ChEBI" id="CHEBI:78521"/>
        <dbReference type="ChEBI" id="CHEBI:456216"/>
        <dbReference type="EC" id="6.3.5.7"/>
    </reaction>
</comment>
<dbReference type="PANTHER" id="PTHR11895:SF151">
    <property type="entry name" value="GLUTAMYL-TRNA(GLN) AMIDOTRANSFERASE SUBUNIT A"/>
    <property type="match status" value="1"/>
</dbReference>
<evidence type="ECO:0000313" key="12">
    <source>
        <dbReference type="Proteomes" id="UP000184089"/>
    </source>
</evidence>
<feature type="active site" description="Charge relay system" evidence="8">
    <location>
        <position position="79"/>
    </location>
</feature>
<comment type="caution">
    <text evidence="11">The sequence shown here is derived from an EMBL/GenBank/DDBJ whole genome shotgun (WGS) entry which is preliminary data.</text>
</comment>
<accession>A0AAQ1RV20</accession>
<feature type="domain" description="Amidase" evidence="9">
    <location>
        <begin position="24"/>
        <end position="468"/>
    </location>
</feature>
<dbReference type="EMBL" id="WWVX01000004">
    <property type="protein sequence ID" value="MZL69518.1"/>
    <property type="molecule type" value="Genomic_DNA"/>
</dbReference>
<reference evidence="12" key="1">
    <citation type="submission" date="2016-11" db="EMBL/GenBank/DDBJ databases">
        <authorList>
            <person name="Jaros S."/>
            <person name="Januszkiewicz K."/>
            <person name="Wedrychowicz H."/>
        </authorList>
    </citation>
    <scope>NUCLEOTIDE SEQUENCE [LARGE SCALE GENOMIC DNA]</scope>
    <source>
        <strain evidence="12">DSM 4029</strain>
    </source>
</reference>
<evidence type="ECO:0000259" key="9">
    <source>
        <dbReference type="Pfam" id="PF01425"/>
    </source>
</evidence>
<evidence type="ECO:0000256" key="4">
    <source>
        <dbReference type="ARBA" id="ARBA00022840"/>
    </source>
</evidence>
<dbReference type="InterPro" id="IPR004412">
    <property type="entry name" value="GatA"/>
</dbReference>
<comment type="similarity">
    <text evidence="1 8">Belongs to the amidase family. GatA subfamily.</text>
</comment>
<evidence type="ECO:0000256" key="2">
    <source>
        <dbReference type="ARBA" id="ARBA00022598"/>
    </source>
</evidence>
<keyword evidence="4 8" id="KW-0067">ATP-binding</keyword>
<dbReference type="GO" id="GO:0030956">
    <property type="term" value="C:glutamyl-tRNA(Gln) amidotransferase complex"/>
    <property type="evidence" value="ECO:0007669"/>
    <property type="project" value="InterPro"/>
</dbReference>
<feature type="active site" description="Charge relay system" evidence="8">
    <location>
        <position position="154"/>
    </location>
</feature>
<keyword evidence="5 8" id="KW-0648">Protein biosynthesis</keyword>
<dbReference type="PROSITE" id="PS00571">
    <property type="entry name" value="AMIDASES"/>
    <property type="match status" value="1"/>
</dbReference>
<dbReference type="EC" id="6.3.5.7" evidence="8"/>
<evidence type="ECO:0000256" key="7">
    <source>
        <dbReference type="ARBA" id="ARBA00047407"/>
    </source>
</evidence>
<evidence type="ECO:0000313" key="11">
    <source>
        <dbReference type="EMBL" id="SHF76908.1"/>
    </source>
</evidence>
<dbReference type="GO" id="GO:0006412">
    <property type="term" value="P:translation"/>
    <property type="evidence" value="ECO:0007669"/>
    <property type="project" value="UniProtKB-UniRule"/>
</dbReference>
<evidence type="ECO:0000256" key="1">
    <source>
        <dbReference type="ARBA" id="ARBA00008069"/>
    </source>
</evidence>
<comment type="function">
    <text evidence="6 8">Allows the formation of correctly charged Gln-tRNA(Gln) through the transamidation of misacylated Glu-tRNA(Gln) in organisms which lack glutaminyl-tRNA synthetase. The reaction takes place in the presence of glutamine and ATP through an activated gamma-phospho-Glu-tRNA(Gln).</text>
</comment>
<dbReference type="Proteomes" id="UP000474718">
    <property type="component" value="Unassembled WGS sequence"/>
</dbReference>
<evidence type="ECO:0000313" key="13">
    <source>
        <dbReference type="Proteomes" id="UP000474718"/>
    </source>
</evidence>
<evidence type="ECO:0000313" key="10">
    <source>
        <dbReference type="EMBL" id="MZL69518.1"/>
    </source>
</evidence>
<dbReference type="SUPFAM" id="SSF75304">
    <property type="entry name" value="Amidase signature (AS) enzymes"/>
    <property type="match status" value="1"/>
</dbReference>
<dbReference type="InterPro" id="IPR023631">
    <property type="entry name" value="Amidase_dom"/>
</dbReference>
<comment type="subunit">
    <text evidence="8">Heterotrimer of A, B and C subunits.</text>
</comment>
<organism evidence="11 12">
    <name type="scientific">Bittarella massiliensis</name>
    <name type="common">ex Durand et al. 2017</name>
    <dbReference type="NCBI Taxonomy" id="1720313"/>
    <lineage>
        <taxon>Bacteria</taxon>
        <taxon>Bacillati</taxon>
        <taxon>Bacillota</taxon>
        <taxon>Clostridia</taxon>
        <taxon>Eubacteriales</taxon>
        <taxon>Oscillospiraceae</taxon>
        <taxon>Bittarella (ex Durand et al. 2017)</taxon>
    </lineage>
</organism>
<name>A0AAQ1RV20_9FIRM</name>
<dbReference type="PANTHER" id="PTHR11895">
    <property type="entry name" value="TRANSAMIDASE"/>
    <property type="match status" value="1"/>
</dbReference>
<protein>
    <recommendedName>
        <fullName evidence="8">Glutamyl-tRNA(Gln) amidotransferase subunit A</fullName>
        <shortName evidence="8">Glu-ADT subunit A</shortName>
        <ecNumber evidence="8">6.3.5.7</ecNumber>
    </recommendedName>
</protein>
<evidence type="ECO:0000256" key="3">
    <source>
        <dbReference type="ARBA" id="ARBA00022741"/>
    </source>
</evidence>
<dbReference type="Gene3D" id="3.90.1300.10">
    <property type="entry name" value="Amidase signature (AS) domain"/>
    <property type="match status" value="1"/>
</dbReference>
<dbReference type="RefSeq" id="WP_021659107.1">
    <property type="nucleotide sequence ID" value="NZ_FQVY01000001.1"/>
</dbReference>
<evidence type="ECO:0000256" key="8">
    <source>
        <dbReference type="HAMAP-Rule" id="MF_00120"/>
    </source>
</evidence>
<dbReference type="Proteomes" id="UP000184089">
    <property type="component" value="Unassembled WGS sequence"/>
</dbReference>
<dbReference type="InterPro" id="IPR000120">
    <property type="entry name" value="Amidase"/>
</dbReference>
<dbReference type="AlphaFoldDB" id="A0AAQ1RV20"/>
<dbReference type="HAMAP" id="MF_00120">
    <property type="entry name" value="GatA"/>
    <property type="match status" value="1"/>
</dbReference>
<keyword evidence="2 8" id="KW-0436">Ligase</keyword>
<reference evidence="11" key="2">
    <citation type="submission" date="2016-11" db="EMBL/GenBank/DDBJ databases">
        <authorList>
            <person name="Varghese N."/>
            <person name="Submissions S."/>
        </authorList>
    </citation>
    <scope>NUCLEOTIDE SEQUENCE</scope>
    <source>
        <strain evidence="11">DSM 4029</strain>
    </source>
</reference>
<evidence type="ECO:0000256" key="5">
    <source>
        <dbReference type="ARBA" id="ARBA00022917"/>
    </source>
</evidence>
<dbReference type="EMBL" id="FQVY01000001">
    <property type="protein sequence ID" value="SHF76908.1"/>
    <property type="molecule type" value="Genomic_DNA"/>
</dbReference>
<keyword evidence="3 8" id="KW-0547">Nucleotide-binding</keyword>
<dbReference type="GO" id="GO:0050567">
    <property type="term" value="F:glutaminyl-tRNA synthase (glutamine-hydrolyzing) activity"/>
    <property type="evidence" value="ECO:0007669"/>
    <property type="project" value="UniProtKB-UniRule"/>
</dbReference>